<reference evidence="1" key="1">
    <citation type="submission" date="2014-09" db="EMBL/GenBank/DDBJ databases">
        <authorList>
            <person name="Magalhaes I.L.F."/>
            <person name="Oliveira U."/>
            <person name="Santos F.R."/>
            <person name="Vidigal T.H.D.A."/>
            <person name="Brescovit A.D."/>
            <person name="Santos A.J."/>
        </authorList>
    </citation>
    <scope>NUCLEOTIDE SEQUENCE</scope>
    <source>
        <tissue evidence="1">Shoot tissue taken approximately 20 cm above the soil surface</tissue>
    </source>
</reference>
<name>A0A0A9BYF6_ARUDO</name>
<dbReference type="EMBL" id="GBRH01233588">
    <property type="protein sequence ID" value="JAD64307.1"/>
    <property type="molecule type" value="Transcribed_RNA"/>
</dbReference>
<sequence length="34" mass="3869">MAKTKANLEKCAFVKPKTAAMSPEYYFNRTQGRS</sequence>
<organism evidence="1">
    <name type="scientific">Arundo donax</name>
    <name type="common">Giant reed</name>
    <name type="synonym">Donax arundinaceus</name>
    <dbReference type="NCBI Taxonomy" id="35708"/>
    <lineage>
        <taxon>Eukaryota</taxon>
        <taxon>Viridiplantae</taxon>
        <taxon>Streptophyta</taxon>
        <taxon>Embryophyta</taxon>
        <taxon>Tracheophyta</taxon>
        <taxon>Spermatophyta</taxon>
        <taxon>Magnoliopsida</taxon>
        <taxon>Liliopsida</taxon>
        <taxon>Poales</taxon>
        <taxon>Poaceae</taxon>
        <taxon>PACMAD clade</taxon>
        <taxon>Arundinoideae</taxon>
        <taxon>Arundineae</taxon>
        <taxon>Arundo</taxon>
    </lineage>
</organism>
<protein>
    <submittedName>
        <fullName evidence="1">Uncharacterized protein</fullName>
    </submittedName>
</protein>
<evidence type="ECO:0000313" key="1">
    <source>
        <dbReference type="EMBL" id="JAD64307.1"/>
    </source>
</evidence>
<accession>A0A0A9BYF6</accession>
<dbReference type="AlphaFoldDB" id="A0A0A9BYF6"/>
<reference evidence="1" key="2">
    <citation type="journal article" date="2015" name="Data Brief">
        <title>Shoot transcriptome of the giant reed, Arundo donax.</title>
        <authorList>
            <person name="Barrero R.A."/>
            <person name="Guerrero F.D."/>
            <person name="Moolhuijzen P."/>
            <person name="Goolsby J.A."/>
            <person name="Tidwell J."/>
            <person name="Bellgard S.E."/>
            <person name="Bellgard M.I."/>
        </authorList>
    </citation>
    <scope>NUCLEOTIDE SEQUENCE</scope>
    <source>
        <tissue evidence="1">Shoot tissue taken approximately 20 cm above the soil surface</tissue>
    </source>
</reference>
<proteinExistence type="predicted"/>